<dbReference type="Gene3D" id="3.90.1150.10">
    <property type="entry name" value="Aspartate Aminotransferase, domain 1"/>
    <property type="match status" value="1"/>
</dbReference>
<dbReference type="PANTHER" id="PTHR43643:SF3">
    <property type="entry name" value="HISTIDINOL-PHOSPHATE AMINOTRANSFERASE"/>
    <property type="match status" value="1"/>
</dbReference>
<evidence type="ECO:0000259" key="5">
    <source>
        <dbReference type="Pfam" id="PF00155"/>
    </source>
</evidence>
<dbReference type="Gene3D" id="3.40.640.10">
    <property type="entry name" value="Type I PLP-dependent aspartate aminotransferase-like (Major domain)"/>
    <property type="match status" value="1"/>
</dbReference>
<dbReference type="InterPro" id="IPR015422">
    <property type="entry name" value="PyrdxlP-dep_Trfase_small"/>
</dbReference>
<keyword evidence="1 4" id="KW-0032">Aminotransferase</keyword>
<dbReference type="SUPFAM" id="SSF53383">
    <property type="entry name" value="PLP-dependent transferases"/>
    <property type="match status" value="1"/>
</dbReference>
<dbReference type="InterPro" id="IPR050106">
    <property type="entry name" value="HistidinolP_aminotransfase"/>
</dbReference>
<dbReference type="InterPro" id="IPR015421">
    <property type="entry name" value="PyrdxlP-dep_Trfase_major"/>
</dbReference>
<dbReference type="InterPro" id="IPR004839">
    <property type="entry name" value="Aminotransferase_I/II_large"/>
</dbReference>
<comment type="similarity">
    <text evidence="4">Belongs to the class-I pyridoxal-phosphate-dependent aminotransferase family.</text>
</comment>
<accession>A0ABN2TR20</accession>
<comment type="caution">
    <text evidence="6">The sequence shown here is derived from an EMBL/GenBank/DDBJ whole genome shotgun (WGS) entry which is preliminary data.</text>
</comment>
<sequence>MVAAHVSDDREALLDWNESPIGPPPMAVKRIMEAAGRLHRYPRGLMETVAASCAAHLGVAREQVLLTSGVDEAVDVTLSLVDRAWSVQPGFDGYPERAAAMGKPFGAMELDERWQPPAPPAGLGAGDIVYLAQPGNPIGLLLPQDWIDALSAEFVLIDETYVEFSSRPSALTGGLPPGRLVYRSFSKAAGLAGIRIGCLVGDAATIARLEPMRRFMPIDAVSLNAALGLLEEPEFMVRLADHVLTARPALCALLRDSGLFDEVVECETNFVLARPTPALAGALARECDRDLVRVKDCAVLGLPGWLRISVGAPDDQKRLADALGRVTTTTKG</sequence>
<evidence type="ECO:0000256" key="3">
    <source>
        <dbReference type="ARBA" id="ARBA00022898"/>
    </source>
</evidence>
<name>A0ABN2TR20_9ACTN</name>
<gene>
    <name evidence="6" type="primary">hisC_1</name>
    <name evidence="6" type="ORF">GCM10009839_12820</name>
</gene>
<protein>
    <recommendedName>
        <fullName evidence="4">Aminotransferase</fullName>
        <ecNumber evidence="4">2.6.1.-</ecNumber>
    </recommendedName>
</protein>
<dbReference type="CDD" id="cd00609">
    <property type="entry name" value="AAT_like"/>
    <property type="match status" value="1"/>
</dbReference>
<dbReference type="PANTHER" id="PTHR43643">
    <property type="entry name" value="HISTIDINOL-PHOSPHATE AMINOTRANSFERASE 2"/>
    <property type="match status" value="1"/>
</dbReference>
<keyword evidence="7" id="KW-1185">Reference proteome</keyword>
<comment type="cofactor">
    <cofactor evidence="4">
        <name>pyridoxal 5'-phosphate</name>
        <dbReference type="ChEBI" id="CHEBI:597326"/>
    </cofactor>
</comment>
<proteinExistence type="inferred from homology"/>
<evidence type="ECO:0000313" key="7">
    <source>
        <dbReference type="Proteomes" id="UP001500751"/>
    </source>
</evidence>
<dbReference type="InterPro" id="IPR015424">
    <property type="entry name" value="PyrdxlP-dep_Trfase"/>
</dbReference>
<dbReference type="InterPro" id="IPR004838">
    <property type="entry name" value="NHTrfase_class1_PyrdxlP-BS"/>
</dbReference>
<organism evidence="6 7">
    <name type="scientific">Catenulispora yoronensis</name>
    <dbReference type="NCBI Taxonomy" id="450799"/>
    <lineage>
        <taxon>Bacteria</taxon>
        <taxon>Bacillati</taxon>
        <taxon>Actinomycetota</taxon>
        <taxon>Actinomycetes</taxon>
        <taxon>Catenulisporales</taxon>
        <taxon>Catenulisporaceae</taxon>
        <taxon>Catenulispora</taxon>
    </lineage>
</organism>
<evidence type="ECO:0000256" key="1">
    <source>
        <dbReference type="ARBA" id="ARBA00022576"/>
    </source>
</evidence>
<reference evidence="6 7" key="1">
    <citation type="journal article" date="2019" name="Int. J. Syst. Evol. Microbiol.">
        <title>The Global Catalogue of Microorganisms (GCM) 10K type strain sequencing project: providing services to taxonomists for standard genome sequencing and annotation.</title>
        <authorList>
            <consortium name="The Broad Institute Genomics Platform"/>
            <consortium name="The Broad Institute Genome Sequencing Center for Infectious Disease"/>
            <person name="Wu L."/>
            <person name="Ma J."/>
        </authorList>
    </citation>
    <scope>NUCLEOTIDE SEQUENCE [LARGE SCALE GENOMIC DNA]</scope>
    <source>
        <strain evidence="6 7">JCM 16014</strain>
    </source>
</reference>
<dbReference type="EC" id="2.6.1.-" evidence="4"/>
<evidence type="ECO:0000256" key="4">
    <source>
        <dbReference type="RuleBase" id="RU000481"/>
    </source>
</evidence>
<dbReference type="Pfam" id="PF00155">
    <property type="entry name" value="Aminotran_1_2"/>
    <property type="match status" value="1"/>
</dbReference>
<keyword evidence="3" id="KW-0663">Pyridoxal phosphate</keyword>
<dbReference type="PROSITE" id="PS00105">
    <property type="entry name" value="AA_TRANSFER_CLASS_1"/>
    <property type="match status" value="1"/>
</dbReference>
<dbReference type="Proteomes" id="UP001500751">
    <property type="component" value="Unassembled WGS sequence"/>
</dbReference>
<feature type="domain" description="Aminotransferase class I/classII large" evidence="5">
    <location>
        <begin position="14"/>
        <end position="323"/>
    </location>
</feature>
<dbReference type="RefSeq" id="WP_344664557.1">
    <property type="nucleotide sequence ID" value="NZ_BAAAQN010000005.1"/>
</dbReference>
<evidence type="ECO:0000313" key="6">
    <source>
        <dbReference type="EMBL" id="GAA2018157.1"/>
    </source>
</evidence>
<keyword evidence="2 4" id="KW-0808">Transferase</keyword>
<evidence type="ECO:0000256" key="2">
    <source>
        <dbReference type="ARBA" id="ARBA00022679"/>
    </source>
</evidence>
<dbReference type="EMBL" id="BAAAQN010000005">
    <property type="protein sequence ID" value="GAA2018157.1"/>
    <property type="molecule type" value="Genomic_DNA"/>
</dbReference>